<evidence type="ECO:0000313" key="2">
    <source>
        <dbReference type="EMBL" id="KKK93935.1"/>
    </source>
</evidence>
<reference evidence="2" key="1">
    <citation type="journal article" date="2015" name="Nature">
        <title>Complex archaea that bridge the gap between prokaryotes and eukaryotes.</title>
        <authorList>
            <person name="Spang A."/>
            <person name="Saw J.H."/>
            <person name="Jorgensen S.L."/>
            <person name="Zaremba-Niedzwiedzka K."/>
            <person name="Martijn J."/>
            <person name="Lind A.E."/>
            <person name="van Eijk R."/>
            <person name="Schleper C."/>
            <person name="Guy L."/>
            <person name="Ettema T.J."/>
        </authorList>
    </citation>
    <scope>NUCLEOTIDE SEQUENCE</scope>
</reference>
<organism evidence="2">
    <name type="scientific">marine sediment metagenome</name>
    <dbReference type="NCBI Taxonomy" id="412755"/>
    <lineage>
        <taxon>unclassified sequences</taxon>
        <taxon>metagenomes</taxon>
        <taxon>ecological metagenomes</taxon>
    </lineage>
</organism>
<dbReference type="AlphaFoldDB" id="A0A0F9A6X4"/>
<protein>
    <submittedName>
        <fullName evidence="2">Uncharacterized protein</fullName>
    </submittedName>
</protein>
<comment type="caution">
    <text evidence="2">The sequence shown here is derived from an EMBL/GenBank/DDBJ whole genome shotgun (WGS) entry which is preliminary data.</text>
</comment>
<evidence type="ECO:0000256" key="1">
    <source>
        <dbReference type="SAM" id="Phobius"/>
    </source>
</evidence>
<gene>
    <name evidence="2" type="ORF">LCGC14_2687900</name>
</gene>
<keyword evidence="1" id="KW-0472">Membrane</keyword>
<accession>A0A0F9A6X4</accession>
<dbReference type="EMBL" id="LAZR01047559">
    <property type="protein sequence ID" value="KKK93935.1"/>
    <property type="molecule type" value="Genomic_DNA"/>
</dbReference>
<proteinExistence type="predicted"/>
<name>A0A0F9A6X4_9ZZZZ</name>
<keyword evidence="1" id="KW-0812">Transmembrane</keyword>
<sequence>MMIYLAISIFLFVSLVYVAKYEVPKRTDGDGAEEFLVIVLLVSSLVFLAMSIAELRDVYFS</sequence>
<feature type="transmembrane region" description="Helical" evidence="1">
    <location>
        <begin position="36"/>
        <end position="55"/>
    </location>
</feature>
<keyword evidence="1" id="KW-1133">Transmembrane helix</keyword>